<dbReference type="Proteomes" id="UP001524642">
    <property type="component" value="Unassembled WGS sequence"/>
</dbReference>
<comment type="caution">
    <text evidence="3">The sequence shown here is derived from an EMBL/GenBank/DDBJ whole genome shotgun (WGS) entry which is preliminary data.</text>
</comment>
<feature type="signal peptide" evidence="2">
    <location>
        <begin position="1"/>
        <end position="25"/>
    </location>
</feature>
<dbReference type="InterPro" id="IPR042100">
    <property type="entry name" value="Bug_dom1"/>
</dbReference>
<reference evidence="3 4" key="1">
    <citation type="submission" date="2022-06" db="EMBL/GenBank/DDBJ databases">
        <title>Roseomonas CN29.</title>
        <authorList>
            <person name="Cheng Y."/>
            <person name="He X."/>
        </authorList>
    </citation>
    <scope>NUCLEOTIDE SEQUENCE [LARGE SCALE GENOMIC DNA]</scope>
    <source>
        <strain evidence="3 4">CN29</strain>
    </source>
</reference>
<feature type="chain" id="PRO_5046393769" evidence="2">
    <location>
        <begin position="26"/>
        <end position="323"/>
    </location>
</feature>
<dbReference type="PANTHER" id="PTHR42928">
    <property type="entry name" value="TRICARBOXYLATE-BINDING PROTEIN"/>
    <property type="match status" value="1"/>
</dbReference>
<evidence type="ECO:0000313" key="4">
    <source>
        <dbReference type="Proteomes" id="UP001524642"/>
    </source>
</evidence>
<dbReference type="SUPFAM" id="SSF53850">
    <property type="entry name" value="Periplasmic binding protein-like II"/>
    <property type="match status" value="1"/>
</dbReference>
<organism evidence="3 4">
    <name type="scientific">Roseomonas populi</name>
    <dbReference type="NCBI Taxonomy" id="3121582"/>
    <lineage>
        <taxon>Bacteria</taxon>
        <taxon>Pseudomonadati</taxon>
        <taxon>Pseudomonadota</taxon>
        <taxon>Alphaproteobacteria</taxon>
        <taxon>Acetobacterales</taxon>
        <taxon>Roseomonadaceae</taxon>
        <taxon>Roseomonas</taxon>
    </lineage>
</organism>
<dbReference type="Gene3D" id="3.40.190.150">
    <property type="entry name" value="Bordetella uptake gene, domain 1"/>
    <property type="match status" value="1"/>
</dbReference>
<keyword evidence="2" id="KW-0732">Signal</keyword>
<dbReference type="InterPro" id="IPR005064">
    <property type="entry name" value="BUG"/>
</dbReference>
<comment type="similarity">
    <text evidence="1">Belongs to the UPF0065 (bug) family.</text>
</comment>
<evidence type="ECO:0000313" key="3">
    <source>
        <dbReference type="EMBL" id="MCR0982409.1"/>
    </source>
</evidence>
<gene>
    <name evidence="3" type="ORF">NRP21_10145</name>
</gene>
<dbReference type="RefSeq" id="WP_257716080.1">
    <property type="nucleotide sequence ID" value="NZ_JANJOU010000007.1"/>
</dbReference>
<accession>A0ABT1X2T2</accession>
<dbReference type="PIRSF" id="PIRSF017082">
    <property type="entry name" value="YflP"/>
    <property type="match status" value="1"/>
</dbReference>
<name>A0ABT1X2T2_9PROT</name>
<protein>
    <submittedName>
        <fullName evidence="3">Tripartite tricarboxylate transporter substrate-binding protein</fullName>
    </submittedName>
</protein>
<dbReference type="Gene3D" id="3.40.190.10">
    <property type="entry name" value="Periplasmic binding protein-like II"/>
    <property type="match status" value="1"/>
</dbReference>
<dbReference type="EMBL" id="JANJOU010000007">
    <property type="protein sequence ID" value="MCR0982409.1"/>
    <property type="molecule type" value="Genomic_DNA"/>
</dbReference>
<keyword evidence="4" id="KW-1185">Reference proteome</keyword>
<dbReference type="PANTHER" id="PTHR42928:SF5">
    <property type="entry name" value="BLR1237 PROTEIN"/>
    <property type="match status" value="1"/>
</dbReference>
<evidence type="ECO:0000256" key="2">
    <source>
        <dbReference type="SAM" id="SignalP"/>
    </source>
</evidence>
<sequence>MMRRRTLLGTAGALALPAIATRAQGAFPNRPIRLLVGFAPGGAVDIVARLIAPALSARLGQPVVVENRAGAGSNIAAEAVANAAPDGHVLLLATPGPLTVNPAIYEKLSFDAEKGFAPVARLGSILDILAVPGDRPWRSAAELLAAARGKPGEVVFSSSGIGSGSHLGIILLEHLAKVQLLHVPYRGGGPMMGDFLSGKLDASIGTGPVFLPLGRAGRIHLLGVATKDRSRLVPDLPTIAETVPGYEMDNWFGLAAPAGTPPEIVARIHAAAAEAMAEPALAARFSEQAAEPALLGPTEFGKFLAEERARWSPLLKAAGVKVD</sequence>
<proteinExistence type="inferred from homology"/>
<evidence type="ECO:0000256" key="1">
    <source>
        <dbReference type="ARBA" id="ARBA00006987"/>
    </source>
</evidence>
<dbReference type="Pfam" id="PF03401">
    <property type="entry name" value="TctC"/>
    <property type="match status" value="1"/>
</dbReference>